<gene>
    <name evidence="4" type="ORF">T472_0209820</name>
</gene>
<evidence type="ECO:0000256" key="2">
    <source>
        <dbReference type="SAM" id="SignalP"/>
    </source>
</evidence>
<dbReference type="CDD" id="cd22786">
    <property type="entry name" value="DPBB_YuiC-like"/>
    <property type="match status" value="1"/>
</dbReference>
<dbReference type="Pfam" id="PF03990">
    <property type="entry name" value="DUF348"/>
    <property type="match status" value="2"/>
</dbReference>
<evidence type="ECO:0000256" key="1">
    <source>
        <dbReference type="ARBA" id="ARBA00022729"/>
    </source>
</evidence>
<dbReference type="eggNOG" id="COG3583">
    <property type="taxonomic scope" value="Bacteria"/>
</dbReference>
<sequence>MKKFFSKGVLISLFAAFVVFTTAFAINSMKKHVTLVVDGKEQVIDTYVTTVAEFLAENGITIDSKDKIDKGTGDGLAKQDRIVITRAVPVVLYADGAIQEFMTAEKTVQDFLDAESVTLGEIDKISVPVETMVSRDMEITIVRVTKEMVTENVTIAFGVQEKKDSSIMKGIKKVTQEGSAGEKVLTKERTYEDGVLVSEELVGENVTKSPVDKIVAVGTKVMSYAAVNTATRGPLPASLSYSSTYTVRATAYAGDGITASGAVPVRNPSGWSTIAVDRTRIPLGTRVYVEGYGYAIAQDVGGAIKGDRIDVFMNSESDAIRWGVRYVKIYILD</sequence>
<reference evidence="4 5" key="1">
    <citation type="journal article" date="2014" name="Genome Announc.">
        <title>Genome Sequence of Youngiibacter fragilis, the Type Strain of the Genus Youngiibacter.</title>
        <authorList>
            <person name="Wawrik C.B."/>
            <person name="Callaghan A.V."/>
            <person name="Stamps B.W."/>
            <person name="Wawrik B."/>
        </authorList>
    </citation>
    <scope>NUCLEOTIDE SEQUENCE [LARGE SCALE GENOMIC DNA]</scope>
    <source>
        <strain evidence="4 5">232.1</strain>
    </source>
</reference>
<dbReference type="OrthoDB" id="9798935at2"/>
<dbReference type="Proteomes" id="UP000017747">
    <property type="component" value="Unassembled WGS sequence"/>
</dbReference>
<dbReference type="GO" id="GO:0019867">
    <property type="term" value="C:outer membrane"/>
    <property type="evidence" value="ECO:0007669"/>
    <property type="project" value="InterPro"/>
</dbReference>
<dbReference type="Pfam" id="PF06725">
    <property type="entry name" value="3D"/>
    <property type="match status" value="1"/>
</dbReference>
<dbReference type="STRING" id="994573.T472_0209820"/>
<dbReference type="Gene3D" id="2.40.40.10">
    <property type="entry name" value="RlpA-like domain"/>
    <property type="match status" value="1"/>
</dbReference>
<evidence type="ECO:0000259" key="3">
    <source>
        <dbReference type="PROSITE" id="PS51109"/>
    </source>
</evidence>
<dbReference type="eggNOG" id="COG3584">
    <property type="taxonomic scope" value="Bacteria"/>
</dbReference>
<dbReference type="InterPro" id="IPR036908">
    <property type="entry name" value="RlpA-like_sf"/>
</dbReference>
<accession>V7I3M9</accession>
<dbReference type="AlphaFoldDB" id="V7I3M9"/>
<dbReference type="RefSeq" id="WP_023387724.1">
    <property type="nucleotide sequence ID" value="NZ_AXUN02000172.1"/>
</dbReference>
<dbReference type="PROSITE" id="PS51109">
    <property type="entry name" value="G5"/>
    <property type="match status" value="1"/>
</dbReference>
<dbReference type="InterPro" id="IPR011098">
    <property type="entry name" value="G5_dom"/>
</dbReference>
<dbReference type="InterPro" id="IPR051933">
    <property type="entry name" value="Resuscitation_pf_RpfB"/>
</dbReference>
<name>V7I3M9_9CLOT</name>
<feature type="domain" description="G5" evidence="3">
    <location>
        <begin position="141"/>
        <end position="221"/>
    </location>
</feature>
<dbReference type="EMBL" id="AXUN02000172">
    <property type="protein sequence ID" value="ETA80860.1"/>
    <property type="molecule type" value="Genomic_DNA"/>
</dbReference>
<dbReference type="GO" id="GO:0009254">
    <property type="term" value="P:peptidoglycan turnover"/>
    <property type="evidence" value="ECO:0007669"/>
    <property type="project" value="InterPro"/>
</dbReference>
<dbReference type="PANTHER" id="PTHR39160:SF4">
    <property type="entry name" value="RESUSCITATION-PROMOTING FACTOR RPFB"/>
    <property type="match status" value="1"/>
</dbReference>
<dbReference type="Gene3D" id="2.20.230.10">
    <property type="entry name" value="Resuscitation-promoting factor rpfb"/>
    <property type="match status" value="1"/>
</dbReference>
<keyword evidence="5" id="KW-1185">Reference proteome</keyword>
<dbReference type="SMART" id="SM01208">
    <property type="entry name" value="G5"/>
    <property type="match status" value="1"/>
</dbReference>
<dbReference type="GO" id="GO:0004553">
    <property type="term" value="F:hydrolase activity, hydrolyzing O-glycosyl compounds"/>
    <property type="evidence" value="ECO:0007669"/>
    <property type="project" value="InterPro"/>
</dbReference>
<evidence type="ECO:0000313" key="4">
    <source>
        <dbReference type="EMBL" id="ETA80860.1"/>
    </source>
</evidence>
<feature type="signal peptide" evidence="2">
    <location>
        <begin position="1"/>
        <end position="25"/>
    </location>
</feature>
<comment type="caution">
    <text evidence="4">The sequence shown here is derived from an EMBL/GenBank/DDBJ whole genome shotgun (WGS) entry which is preliminary data.</text>
</comment>
<feature type="chain" id="PRO_5004760851" description="G5 domain-containing protein" evidence="2">
    <location>
        <begin position="26"/>
        <end position="333"/>
    </location>
</feature>
<dbReference type="InterPro" id="IPR010611">
    <property type="entry name" value="3D_dom"/>
</dbReference>
<evidence type="ECO:0000313" key="5">
    <source>
        <dbReference type="Proteomes" id="UP000017747"/>
    </source>
</evidence>
<dbReference type="PATRIC" id="fig|994573.3.peg.1827"/>
<dbReference type="InterPro" id="IPR007137">
    <property type="entry name" value="DUF348"/>
</dbReference>
<protein>
    <recommendedName>
        <fullName evidence="3">G5 domain-containing protein</fullName>
    </recommendedName>
</protein>
<organism evidence="4 5">
    <name type="scientific">Youngiibacter fragilis 232.1</name>
    <dbReference type="NCBI Taxonomy" id="994573"/>
    <lineage>
        <taxon>Bacteria</taxon>
        <taxon>Bacillati</taxon>
        <taxon>Bacillota</taxon>
        <taxon>Clostridia</taxon>
        <taxon>Eubacteriales</taxon>
        <taxon>Clostridiaceae</taxon>
        <taxon>Youngiibacter</taxon>
    </lineage>
</organism>
<dbReference type="PANTHER" id="PTHR39160">
    <property type="entry name" value="CELL WALL-BINDING PROTEIN YOCH"/>
    <property type="match status" value="1"/>
</dbReference>
<proteinExistence type="predicted"/>
<dbReference type="Pfam" id="PF07501">
    <property type="entry name" value="G5"/>
    <property type="match status" value="1"/>
</dbReference>
<dbReference type="SUPFAM" id="SSF50685">
    <property type="entry name" value="Barwin-like endoglucanases"/>
    <property type="match status" value="1"/>
</dbReference>
<keyword evidence="1 2" id="KW-0732">Signal</keyword>